<dbReference type="OrthoDB" id="6547505at2"/>
<dbReference type="KEGG" id="yak:ACZ76_05695"/>
<dbReference type="PANTHER" id="PTHR44688">
    <property type="entry name" value="DNA-BINDING TRANSCRIPTIONAL ACTIVATOR DEVR_DOSR"/>
    <property type="match status" value="1"/>
</dbReference>
<dbReference type="PROSITE" id="PS50043">
    <property type="entry name" value="HTH_LUXR_2"/>
    <property type="match status" value="1"/>
</dbReference>
<evidence type="ECO:0000256" key="2">
    <source>
        <dbReference type="ARBA" id="ARBA00023125"/>
    </source>
</evidence>
<dbReference type="Pfam" id="PF00196">
    <property type="entry name" value="GerE"/>
    <property type="match status" value="1"/>
</dbReference>
<dbReference type="InterPro" id="IPR016032">
    <property type="entry name" value="Sig_transdc_resp-reg_C-effctor"/>
</dbReference>
<dbReference type="PANTHER" id="PTHR44688:SF16">
    <property type="entry name" value="DNA-BINDING TRANSCRIPTIONAL ACTIVATOR DEVR_DOSR"/>
    <property type="match status" value="1"/>
</dbReference>
<evidence type="ECO:0000256" key="4">
    <source>
        <dbReference type="ARBA" id="ARBA00023163"/>
    </source>
</evidence>
<evidence type="ECO:0000256" key="3">
    <source>
        <dbReference type="ARBA" id="ARBA00023159"/>
    </source>
</evidence>
<evidence type="ECO:0000259" key="5">
    <source>
        <dbReference type="PROSITE" id="PS50043"/>
    </source>
</evidence>
<sequence>MKIRVYSQDAYLTAGVNELIKSIPLNGIYCGGSITIIDLSTEGFLLHSDFFSKECCHAILIVNNINIAYWLRRVPLCFDTHIVLNTISPSDFTEKIKKLIINIMCLTCYWEGVKGVEAKKSTMENSLTRRECEVLKLYCMGMAVKDIARELVIDPKTVSVHKRSVMKRMTLKSHASLFDIHQQINNIEAIISAQEKRFTYRLTSSQQCRLISAVD</sequence>
<evidence type="ECO:0000313" key="7">
    <source>
        <dbReference type="EMBL" id="CNL22892.1"/>
    </source>
</evidence>
<dbReference type="SUPFAM" id="SSF46894">
    <property type="entry name" value="C-terminal effector domain of the bipartite response regulators"/>
    <property type="match status" value="1"/>
</dbReference>
<dbReference type="PRINTS" id="PR00038">
    <property type="entry name" value="HTHLUXR"/>
</dbReference>
<dbReference type="EMBL" id="CQEM01000009">
    <property type="protein sequence ID" value="CNL22892.1"/>
    <property type="molecule type" value="Genomic_DNA"/>
</dbReference>
<evidence type="ECO:0000256" key="1">
    <source>
        <dbReference type="ARBA" id="ARBA00023015"/>
    </source>
</evidence>
<evidence type="ECO:0000313" key="6">
    <source>
        <dbReference type="EMBL" id="AKP33071.1"/>
    </source>
</evidence>
<dbReference type="InterPro" id="IPR036388">
    <property type="entry name" value="WH-like_DNA-bd_sf"/>
</dbReference>
<reference evidence="7" key="2">
    <citation type="submission" date="2015-03" db="EMBL/GenBank/DDBJ databases">
        <authorList>
            <person name="Murphy D."/>
        </authorList>
    </citation>
    <scope>NUCLEOTIDE SEQUENCE [LARGE SCALE GENOMIC DNA]</scope>
    <source>
        <strain evidence="7">IP27925</strain>
    </source>
</reference>
<protein>
    <submittedName>
        <fullName evidence="7">Transcriptional regulatory protein uhpA</fullName>
    </submittedName>
</protein>
<dbReference type="EMBL" id="CP011975">
    <property type="protein sequence ID" value="AKP33071.1"/>
    <property type="molecule type" value="Genomic_DNA"/>
</dbReference>
<dbReference type="Gene3D" id="1.10.10.10">
    <property type="entry name" value="Winged helix-like DNA-binding domain superfamily/Winged helix DNA-binding domain"/>
    <property type="match status" value="1"/>
</dbReference>
<dbReference type="PROSITE" id="PS00622">
    <property type="entry name" value="HTH_LUXR_1"/>
    <property type="match status" value="1"/>
</dbReference>
<keyword evidence="3" id="KW-0010">Activator</keyword>
<accession>A0A0T9U6V6</accession>
<gene>
    <name evidence="7" type="primary">uhpA_2</name>
    <name evidence="6" type="ORF">ACZ76_05695</name>
    <name evidence="7" type="ORF">ERS008460_02268</name>
</gene>
<proteinExistence type="predicted"/>
<dbReference type="AlphaFoldDB" id="A0A0T9U6V6"/>
<reference evidence="8" key="3">
    <citation type="submission" date="2015-03" db="EMBL/GenBank/DDBJ databases">
        <authorList>
            <consortium name="Pathogen Informatics"/>
        </authorList>
    </citation>
    <scope>NUCLEOTIDE SEQUENCE [LARGE SCALE GENOMIC DNA]</scope>
    <source>
        <strain evidence="8">IP27925</strain>
    </source>
</reference>
<evidence type="ECO:0000313" key="9">
    <source>
        <dbReference type="Proteomes" id="UP000069914"/>
    </source>
</evidence>
<dbReference type="GeneID" id="61903263"/>
<dbReference type="InterPro" id="IPR000792">
    <property type="entry name" value="Tscrpt_reg_LuxR_C"/>
</dbReference>
<dbReference type="GO" id="GO:0006355">
    <property type="term" value="P:regulation of DNA-templated transcription"/>
    <property type="evidence" value="ECO:0007669"/>
    <property type="project" value="InterPro"/>
</dbReference>
<dbReference type="RefSeq" id="WP_048617602.1">
    <property type="nucleotide sequence ID" value="NZ_CABMLM010000012.1"/>
</dbReference>
<dbReference type="Proteomes" id="UP000040088">
    <property type="component" value="Unassembled WGS sequence"/>
</dbReference>
<dbReference type="SMART" id="SM00421">
    <property type="entry name" value="HTH_LUXR"/>
    <property type="match status" value="1"/>
</dbReference>
<reference evidence="6 9" key="1">
    <citation type="journal article" date="2015" name="Genome Announc.">
        <title>De Novo Genome Sequence of Yersinia aleksiciae Y159T.</title>
        <authorList>
            <person name="Sprague L.D."/>
            <person name="Neubauer H."/>
        </authorList>
    </citation>
    <scope>NUCLEOTIDE SEQUENCE [LARGE SCALE GENOMIC DNA]</scope>
    <source>
        <strain evidence="6 9">159</strain>
    </source>
</reference>
<keyword evidence="1" id="KW-0805">Transcription regulation</keyword>
<feature type="domain" description="HTH luxR-type" evidence="5">
    <location>
        <begin position="120"/>
        <end position="185"/>
    </location>
</feature>
<keyword evidence="4" id="KW-0804">Transcription</keyword>
<dbReference type="GO" id="GO:0003677">
    <property type="term" value="F:DNA binding"/>
    <property type="evidence" value="ECO:0007669"/>
    <property type="project" value="UniProtKB-KW"/>
</dbReference>
<dbReference type="Proteomes" id="UP000069914">
    <property type="component" value="Chromosome"/>
</dbReference>
<dbReference type="CDD" id="cd06170">
    <property type="entry name" value="LuxR_C_like"/>
    <property type="match status" value="1"/>
</dbReference>
<keyword evidence="2" id="KW-0238">DNA-binding</keyword>
<evidence type="ECO:0000313" key="8">
    <source>
        <dbReference type="Proteomes" id="UP000040088"/>
    </source>
</evidence>
<name>A0A0T9U6V6_YERAE</name>
<organism evidence="7 8">
    <name type="scientific">Yersinia aleksiciae</name>
    <dbReference type="NCBI Taxonomy" id="263819"/>
    <lineage>
        <taxon>Bacteria</taxon>
        <taxon>Pseudomonadati</taxon>
        <taxon>Pseudomonadota</taxon>
        <taxon>Gammaproteobacteria</taxon>
        <taxon>Enterobacterales</taxon>
        <taxon>Yersiniaceae</taxon>
        <taxon>Yersinia</taxon>
    </lineage>
</organism>
<keyword evidence="9" id="KW-1185">Reference proteome</keyword>